<dbReference type="Proteomes" id="UP000055136">
    <property type="component" value="Chromosome"/>
</dbReference>
<evidence type="ECO:0000256" key="1">
    <source>
        <dbReference type="SAM" id="Phobius"/>
    </source>
</evidence>
<gene>
    <name evidence="3" type="ORF">Tel_04300</name>
</gene>
<keyword evidence="1" id="KW-0472">Membrane</keyword>
<dbReference type="AlphaFoldDB" id="A0A0S2TBA4"/>
<sequence length="199" mass="21835">MNIHIVSTTLRQRFERLVTSKHLVSGMAIASFAESTVVPVPLEVVLVPAMQANRQRLWWLSGAALVGCLLGAIVGYAIGYWFVSAIGEQIVNLFGNTQQYEKALAQIRNNGFWFVLSVGLIPIPFQIAMLAAGAAKYSLFGYLLATFISRGVRYFSLALLVWKYGDGAQALIERHKCASMATITGLVIGLWGLRWVLGN</sequence>
<feature type="domain" description="VTT" evidence="2">
    <location>
        <begin position="53"/>
        <end position="161"/>
    </location>
</feature>
<name>A0A0S2TBA4_9GAMM</name>
<dbReference type="Pfam" id="PF09335">
    <property type="entry name" value="VTT_dom"/>
    <property type="match status" value="1"/>
</dbReference>
<evidence type="ECO:0000313" key="3">
    <source>
        <dbReference type="EMBL" id="ALP52426.1"/>
    </source>
</evidence>
<feature type="transmembrane region" description="Helical" evidence="1">
    <location>
        <begin position="57"/>
        <end position="83"/>
    </location>
</feature>
<evidence type="ECO:0000259" key="2">
    <source>
        <dbReference type="Pfam" id="PF09335"/>
    </source>
</evidence>
<accession>A0A0S2TBA4</accession>
<protein>
    <submittedName>
        <fullName evidence="3">Alkaline phosphatase</fullName>
    </submittedName>
</protein>
<keyword evidence="1" id="KW-1133">Transmembrane helix</keyword>
<dbReference type="EMBL" id="CP013099">
    <property type="protein sequence ID" value="ALP52426.1"/>
    <property type="molecule type" value="Genomic_DNA"/>
</dbReference>
<dbReference type="PANTHER" id="PTHR42709:SF11">
    <property type="entry name" value="DEDA FAMILY PROTEIN"/>
    <property type="match status" value="1"/>
</dbReference>
<keyword evidence="1" id="KW-0812">Transmembrane</keyword>
<proteinExistence type="predicted"/>
<dbReference type="InterPro" id="IPR051311">
    <property type="entry name" value="DedA_domain"/>
</dbReference>
<feature type="transmembrane region" description="Helical" evidence="1">
    <location>
        <begin position="112"/>
        <end position="133"/>
    </location>
</feature>
<feature type="transmembrane region" description="Helical" evidence="1">
    <location>
        <begin position="177"/>
        <end position="197"/>
    </location>
</feature>
<dbReference type="PANTHER" id="PTHR42709">
    <property type="entry name" value="ALKALINE PHOSPHATASE LIKE PROTEIN"/>
    <property type="match status" value="1"/>
</dbReference>
<feature type="transmembrane region" description="Helical" evidence="1">
    <location>
        <begin position="139"/>
        <end position="165"/>
    </location>
</feature>
<evidence type="ECO:0000313" key="4">
    <source>
        <dbReference type="Proteomes" id="UP000055136"/>
    </source>
</evidence>
<keyword evidence="4" id="KW-1185">Reference proteome</keyword>
<dbReference type="InterPro" id="IPR032816">
    <property type="entry name" value="VTT_dom"/>
</dbReference>
<dbReference type="KEGG" id="tee:Tel_04300"/>
<organism evidence="3 4">
    <name type="scientific">Candidatus Tenderia electrophaga</name>
    <dbReference type="NCBI Taxonomy" id="1748243"/>
    <lineage>
        <taxon>Bacteria</taxon>
        <taxon>Pseudomonadati</taxon>
        <taxon>Pseudomonadota</taxon>
        <taxon>Gammaproteobacteria</taxon>
        <taxon>Candidatus Tenderiales</taxon>
        <taxon>Candidatus Tenderiaceae</taxon>
        <taxon>Candidatus Tenderia</taxon>
    </lineage>
</organism>
<reference evidence="3" key="1">
    <citation type="submission" date="2015-10" db="EMBL/GenBank/DDBJ databases">
        <title>Description of Candidatus Tenderia electrophaga gen. nov, sp. nov., an Uncultivated Electroautotroph from a Biocathode Enrichment.</title>
        <authorList>
            <person name="Eddie B.J."/>
            <person name="Malanoski A.P."/>
            <person name="Wang Z."/>
            <person name="Hall R.J."/>
            <person name="Oh S.D."/>
            <person name="Heiner C."/>
            <person name="Lin B."/>
            <person name="Strycharz-Glaven S.M."/>
        </authorList>
    </citation>
    <scope>NUCLEOTIDE SEQUENCE [LARGE SCALE GENOMIC DNA]</scope>
    <source>
        <strain evidence="3">NRL1</strain>
    </source>
</reference>
<dbReference type="GO" id="GO:0005886">
    <property type="term" value="C:plasma membrane"/>
    <property type="evidence" value="ECO:0007669"/>
    <property type="project" value="UniProtKB-ARBA"/>
</dbReference>